<reference evidence="1" key="1">
    <citation type="journal article" date="2019" name="Environ. Microbiol.">
        <title>Fungal ecological strategies reflected in gene transcription - a case study of two litter decomposers.</title>
        <authorList>
            <person name="Barbi F."/>
            <person name="Kohler A."/>
            <person name="Barry K."/>
            <person name="Baskaran P."/>
            <person name="Daum C."/>
            <person name="Fauchery L."/>
            <person name="Ihrmark K."/>
            <person name="Kuo A."/>
            <person name="LaButti K."/>
            <person name="Lipzen A."/>
            <person name="Morin E."/>
            <person name="Grigoriev I.V."/>
            <person name="Henrissat B."/>
            <person name="Lindahl B."/>
            <person name="Martin F."/>
        </authorList>
    </citation>
    <scope>NUCLEOTIDE SEQUENCE</scope>
    <source>
        <strain evidence="1">JB14</strain>
    </source>
</reference>
<gene>
    <name evidence="1" type="ORF">BT96DRAFT_1021097</name>
</gene>
<protein>
    <submittedName>
        <fullName evidence="1">Uncharacterized protein</fullName>
    </submittedName>
</protein>
<sequence>MARDVELEGLLEKCTSDAPSPSFEAYWEQLVQGCALPSTLVPGLDSTPSLEALGKDSSVRSSPSLGSSCHSPLSTTILNFGFSSILIMERNTRALHSCNPFESFDASCGSSLLQKDASYSLSCASMLLSRTSRNQRALKGSGSLHPRALERICITDSVLESLGRHAGEASN</sequence>
<dbReference type="EMBL" id="ML769506">
    <property type="protein sequence ID" value="KAE9396906.1"/>
    <property type="molecule type" value="Genomic_DNA"/>
</dbReference>
<keyword evidence="2" id="KW-1185">Reference proteome</keyword>
<name>A0A6A4HG77_9AGAR</name>
<proteinExistence type="predicted"/>
<dbReference type="Proteomes" id="UP000799118">
    <property type="component" value="Unassembled WGS sequence"/>
</dbReference>
<organism evidence="1 2">
    <name type="scientific">Gymnopus androsaceus JB14</name>
    <dbReference type="NCBI Taxonomy" id="1447944"/>
    <lineage>
        <taxon>Eukaryota</taxon>
        <taxon>Fungi</taxon>
        <taxon>Dikarya</taxon>
        <taxon>Basidiomycota</taxon>
        <taxon>Agaricomycotina</taxon>
        <taxon>Agaricomycetes</taxon>
        <taxon>Agaricomycetidae</taxon>
        <taxon>Agaricales</taxon>
        <taxon>Marasmiineae</taxon>
        <taxon>Omphalotaceae</taxon>
        <taxon>Gymnopus</taxon>
    </lineage>
</organism>
<dbReference type="AlphaFoldDB" id="A0A6A4HG77"/>
<accession>A0A6A4HG77</accession>
<evidence type="ECO:0000313" key="1">
    <source>
        <dbReference type="EMBL" id="KAE9396906.1"/>
    </source>
</evidence>
<evidence type="ECO:0000313" key="2">
    <source>
        <dbReference type="Proteomes" id="UP000799118"/>
    </source>
</evidence>